<reference evidence="2" key="1">
    <citation type="submission" date="2022-02" db="EMBL/GenBank/DDBJ databases">
        <authorList>
            <person name="King R."/>
        </authorList>
    </citation>
    <scope>NUCLEOTIDE SEQUENCE</scope>
</reference>
<dbReference type="OrthoDB" id="6592350at2759"/>
<name>A0A9P0JHE5_APHGO</name>
<keyword evidence="1" id="KW-0812">Transmembrane</keyword>
<dbReference type="AlphaFoldDB" id="A0A9P0JHE5"/>
<keyword evidence="1" id="KW-0472">Membrane</keyword>
<dbReference type="Pfam" id="PF24664">
    <property type="entry name" value="Monjiviricetes_fusion"/>
    <property type="match status" value="1"/>
</dbReference>
<feature type="transmembrane region" description="Helical" evidence="1">
    <location>
        <begin position="542"/>
        <end position="563"/>
    </location>
</feature>
<keyword evidence="3" id="KW-1185">Reference proteome</keyword>
<accession>A0A9P0JHE5</accession>
<reference evidence="2" key="2">
    <citation type="submission" date="2022-10" db="EMBL/GenBank/DDBJ databases">
        <authorList>
            <consortium name="ENA_rothamsted_submissions"/>
            <consortium name="culmorum"/>
            <person name="King R."/>
        </authorList>
    </citation>
    <scope>NUCLEOTIDE SEQUENCE</scope>
</reference>
<organism evidence="2 3">
    <name type="scientific">Aphis gossypii</name>
    <name type="common">Cotton aphid</name>
    <dbReference type="NCBI Taxonomy" id="80765"/>
    <lineage>
        <taxon>Eukaryota</taxon>
        <taxon>Metazoa</taxon>
        <taxon>Ecdysozoa</taxon>
        <taxon>Arthropoda</taxon>
        <taxon>Hexapoda</taxon>
        <taxon>Insecta</taxon>
        <taxon>Pterygota</taxon>
        <taxon>Neoptera</taxon>
        <taxon>Paraneoptera</taxon>
        <taxon>Hemiptera</taxon>
        <taxon>Sternorrhyncha</taxon>
        <taxon>Aphidomorpha</taxon>
        <taxon>Aphidoidea</taxon>
        <taxon>Aphididae</taxon>
        <taxon>Aphidini</taxon>
        <taxon>Aphis</taxon>
        <taxon>Aphis</taxon>
    </lineage>
</organism>
<sequence length="641" mass="72605">MNIKKVLFVIITTIHFTFGFIAYDCGGPNLNITSFDSLEVDNCDLPIPSKTERVTRIQLLQRVETYPVNFKSCLITVDYLITRCSAFEDAQVVEGGYFSDIIELGSARCSETHQKQSFTFQTGGVVTDLKINETIFVTNIIAGTLDKYGNCKGTTFKSSRGEWEDVVVQAKFKILLSEGTAIANSKDNILILPTGTKMKLSENYGFDSFKGETIWTNNHFTCEVQDFNVLYDGPASLIISNAINDFSNNIYTYIVETDKIVFSLKQIKKSFACGMPVIQTEHIQLVILVDTAFFNRFTTTTISPQNTDLLAYVNTKFVYVENFFKSTITSLYNDIIKKQCDLERKILQQKLTLASSSISDFSYLMGEGPGFTAVKTGEIIYLIKCKKVNVEISRKNVCFNELPVLYNNKTFFMAPKTHILQQFGTQIDCNILLPPGFNLDGDWFGIVPNIQEIKKPQKLKPATTWTWSYKSPESLMNAGIYTQDTMKAFQQHILFPQEVSAATNNLIRQSMGYDTTNQGLQYKYLIDEQTISNMVENKLHQLWGWFTTIGTFVSGLMGIFFIVKLILTLVDTGINITILYKTFGWSAKLLAGIFSSITHYLMLKTHKKNQNFDQDSLDTKHVRYSIKNSKKVYPSLSQDSV</sequence>
<proteinExistence type="predicted"/>
<dbReference type="Proteomes" id="UP001154329">
    <property type="component" value="Chromosome 4"/>
</dbReference>
<dbReference type="EMBL" id="OU899037">
    <property type="protein sequence ID" value="CAH1738318.1"/>
    <property type="molecule type" value="Genomic_DNA"/>
</dbReference>
<feature type="transmembrane region" description="Helical" evidence="1">
    <location>
        <begin position="583"/>
        <end position="603"/>
    </location>
</feature>
<feature type="transmembrane region" description="Helical" evidence="1">
    <location>
        <begin position="6"/>
        <end position="23"/>
    </location>
</feature>
<protein>
    <recommendedName>
        <fullName evidence="4">Glycoprotein</fullName>
    </recommendedName>
</protein>
<gene>
    <name evidence="2" type="ORF">APHIGO_LOCUS11685</name>
</gene>
<evidence type="ECO:0000313" key="2">
    <source>
        <dbReference type="EMBL" id="CAH1738318.1"/>
    </source>
</evidence>
<evidence type="ECO:0000313" key="3">
    <source>
        <dbReference type="Proteomes" id="UP001154329"/>
    </source>
</evidence>
<evidence type="ECO:0000256" key="1">
    <source>
        <dbReference type="SAM" id="Phobius"/>
    </source>
</evidence>
<keyword evidence="1" id="KW-1133">Transmembrane helix</keyword>
<evidence type="ECO:0008006" key="4">
    <source>
        <dbReference type="Google" id="ProtNLM"/>
    </source>
</evidence>